<evidence type="ECO:0000313" key="2">
    <source>
        <dbReference type="EMBL" id="KAF9500325.1"/>
    </source>
</evidence>
<feature type="region of interest" description="Disordered" evidence="1">
    <location>
        <begin position="94"/>
        <end position="124"/>
    </location>
</feature>
<keyword evidence="3" id="KW-1185">Reference proteome</keyword>
<gene>
    <name evidence="2" type="ORF">BDN71DRAFT_1502405</name>
</gene>
<comment type="caution">
    <text evidence="2">The sequence shown here is derived from an EMBL/GenBank/DDBJ whole genome shotgun (WGS) entry which is preliminary data.</text>
</comment>
<sequence>MDEEIDWEALNLFNPLQNGAFGGPPRLSLTDELTAPLFLGFEFNASLLPQFPSGTMEPLLPFLPMSIDINMTDKAILAQAQPAMAKAPAIATPFATPDAPVPTRSNEPADAITNMTDKMIPTQT</sequence>
<proteinExistence type="predicted"/>
<organism evidence="2 3">
    <name type="scientific">Pleurotus eryngii</name>
    <name type="common">Boletus of the steppes</name>
    <dbReference type="NCBI Taxonomy" id="5323"/>
    <lineage>
        <taxon>Eukaryota</taxon>
        <taxon>Fungi</taxon>
        <taxon>Dikarya</taxon>
        <taxon>Basidiomycota</taxon>
        <taxon>Agaricomycotina</taxon>
        <taxon>Agaricomycetes</taxon>
        <taxon>Agaricomycetidae</taxon>
        <taxon>Agaricales</taxon>
        <taxon>Pleurotineae</taxon>
        <taxon>Pleurotaceae</taxon>
        <taxon>Pleurotus</taxon>
    </lineage>
</organism>
<reference evidence="2" key="1">
    <citation type="submission" date="2020-11" db="EMBL/GenBank/DDBJ databases">
        <authorList>
            <consortium name="DOE Joint Genome Institute"/>
            <person name="Ahrendt S."/>
            <person name="Riley R."/>
            <person name="Andreopoulos W."/>
            <person name="Labutti K."/>
            <person name="Pangilinan J."/>
            <person name="Ruiz-Duenas F.J."/>
            <person name="Barrasa J.M."/>
            <person name="Sanchez-Garcia M."/>
            <person name="Camarero S."/>
            <person name="Miyauchi S."/>
            <person name="Serrano A."/>
            <person name="Linde D."/>
            <person name="Babiker R."/>
            <person name="Drula E."/>
            <person name="Ayuso-Fernandez I."/>
            <person name="Pacheco R."/>
            <person name="Padilla G."/>
            <person name="Ferreira P."/>
            <person name="Barriuso J."/>
            <person name="Kellner H."/>
            <person name="Castanera R."/>
            <person name="Alfaro M."/>
            <person name="Ramirez L."/>
            <person name="Pisabarro A.G."/>
            <person name="Kuo A."/>
            <person name="Tritt A."/>
            <person name="Lipzen A."/>
            <person name="He G."/>
            <person name="Yan M."/>
            <person name="Ng V."/>
            <person name="Cullen D."/>
            <person name="Martin F."/>
            <person name="Rosso M.-N."/>
            <person name="Henrissat B."/>
            <person name="Hibbett D."/>
            <person name="Martinez A.T."/>
            <person name="Grigoriev I.V."/>
        </authorList>
    </citation>
    <scope>NUCLEOTIDE SEQUENCE</scope>
    <source>
        <strain evidence="2">ATCC 90797</strain>
    </source>
</reference>
<dbReference type="Proteomes" id="UP000807025">
    <property type="component" value="Unassembled WGS sequence"/>
</dbReference>
<feature type="compositionally biased region" description="Polar residues" evidence="1">
    <location>
        <begin position="113"/>
        <end position="124"/>
    </location>
</feature>
<name>A0A9P6A8T1_PLEER</name>
<accession>A0A9P6A8T1</accession>
<evidence type="ECO:0000256" key="1">
    <source>
        <dbReference type="SAM" id="MobiDB-lite"/>
    </source>
</evidence>
<dbReference type="AlphaFoldDB" id="A0A9P6A8T1"/>
<evidence type="ECO:0000313" key="3">
    <source>
        <dbReference type="Proteomes" id="UP000807025"/>
    </source>
</evidence>
<protein>
    <submittedName>
        <fullName evidence="2">Uncharacterized protein</fullName>
    </submittedName>
</protein>
<dbReference type="EMBL" id="MU154528">
    <property type="protein sequence ID" value="KAF9500325.1"/>
    <property type="molecule type" value="Genomic_DNA"/>
</dbReference>